<dbReference type="InterPro" id="IPR048198">
    <property type="entry name" value="YtrI"/>
</dbReference>
<feature type="coiled-coil region" evidence="1">
    <location>
        <begin position="38"/>
        <end position="75"/>
    </location>
</feature>
<gene>
    <name evidence="4" type="ORF">SAMN05216232_1590</name>
</gene>
<keyword evidence="2" id="KW-0472">Membrane</keyword>
<protein>
    <recommendedName>
        <fullName evidence="3">Sporulation membrane protein YtrI C-terminal domain-containing protein</fullName>
    </recommendedName>
</protein>
<comment type="caution">
    <text evidence="4">The sequence shown here is derived from an EMBL/GenBank/DDBJ whole genome shotgun (WGS) entry which is preliminary data.</text>
</comment>
<keyword evidence="2" id="KW-1133">Transmembrane helix</keyword>
<proteinExistence type="predicted"/>
<evidence type="ECO:0000256" key="1">
    <source>
        <dbReference type="SAM" id="Coils"/>
    </source>
</evidence>
<evidence type="ECO:0000313" key="4">
    <source>
        <dbReference type="EMBL" id="SEQ11379.1"/>
    </source>
</evidence>
<keyword evidence="2" id="KW-0812">Transmembrane</keyword>
<feature type="domain" description="Sporulation membrane protein YtrI C-terminal" evidence="3">
    <location>
        <begin position="81"/>
        <end position="164"/>
    </location>
</feature>
<sequence>MHIPPYHKRKGWQRFLVGTFIGAIIAYFIFVYMHGYMYEQLLGENRELKSKVNELENQNEALLKDKQDLDEKSKEALTVDSIEINITNKEELRLDRLIIHDLEELMKKEIEDIIGQDVTIVSESSELLEATIQNKNFKVDDFTYNFVVQKTVISQTVKITVEAKISN</sequence>
<organism evidence="4 5">
    <name type="scientific">Virgibacillus subterraneus</name>
    <dbReference type="NCBI Taxonomy" id="621109"/>
    <lineage>
        <taxon>Bacteria</taxon>
        <taxon>Bacillati</taxon>
        <taxon>Bacillota</taxon>
        <taxon>Bacilli</taxon>
        <taxon>Bacillales</taxon>
        <taxon>Bacillaceae</taxon>
        <taxon>Virgibacillus</taxon>
    </lineage>
</organism>
<name>A0A1H9DDC7_9BACI</name>
<dbReference type="NCBIfam" id="NF041479">
    <property type="entry name" value="spor_membprot_YtrI"/>
    <property type="match status" value="1"/>
</dbReference>
<reference evidence="4 5" key="1">
    <citation type="submission" date="2016-10" db="EMBL/GenBank/DDBJ databases">
        <authorList>
            <person name="Varghese N."/>
            <person name="Submissions S."/>
        </authorList>
    </citation>
    <scope>NUCLEOTIDE SEQUENCE [LARGE SCALE GENOMIC DNA]</scope>
    <source>
        <strain evidence="4 5">CGMCC 1.7734</strain>
    </source>
</reference>
<dbReference type="Proteomes" id="UP000198733">
    <property type="component" value="Unassembled WGS sequence"/>
</dbReference>
<evidence type="ECO:0000259" key="3">
    <source>
        <dbReference type="Pfam" id="PF26347"/>
    </source>
</evidence>
<dbReference type="EMBL" id="FOEH01000002">
    <property type="protein sequence ID" value="SEQ11379.1"/>
    <property type="molecule type" value="Genomic_DNA"/>
</dbReference>
<keyword evidence="5" id="KW-1185">Reference proteome</keyword>
<feature type="transmembrane region" description="Helical" evidence="2">
    <location>
        <begin position="12"/>
        <end position="33"/>
    </location>
</feature>
<keyword evidence="1" id="KW-0175">Coiled coil</keyword>
<accession>A0A1H9DDC7</accession>
<evidence type="ECO:0000313" key="5">
    <source>
        <dbReference type="Proteomes" id="UP000198733"/>
    </source>
</evidence>
<dbReference type="Pfam" id="PF26347">
    <property type="entry name" value="YtrI_sporulation"/>
    <property type="match status" value="1"/>
</dbReference>
<evidence type="ECO:0000256" key="2">
    <source>
        <dbReference type="SAM" id="Phobius"/>
    </source>
</evidence>
<dbReference type="RefSeq" id="WP_092503552.1">
    <property type="nucleotide sequence ID" value="NZ_FOEH01000002.1"/>
</dbReference>
<dbReference type="InterPro" id="IPR058620">
    <property type="entry name" value="YtrI_C"/>
</dbReference>